<evidence type="ECO:0000256" key="7">
    <source>
        <dbReference type="ARBA" id="ARBA00022842"/>
    </source>
</evidence>
<evidence type="ECO:0000256" key="12">
    <source>
        <dbReference type="SAM" id="Phobius"/>
    </source>
</evidence>
<dbReference type="Pfam" id="PF00245">
    <property type="entry name" value="Alk_phosphatase"/>
    <property type="match status" value="1"/>
</dbReference>
<evidence type="ECO:0000256" key="9">
    <source>
        <dbReference type="PIRSR" id="PIRSR601952-2"/>
    </source>
</evidence>
<gene>
    <name evidence="13" type="ORF">BJ684DRAFT_22439</name>
</gene>
<feature type="binding site" evidence="9">
    <location>
        <position position="344"/>
    </location>
    <ligand>
        <name>Mg(2+)</name>
        <dbReference type="ChEBI" id="CHEBI:18420"/>
    </ligand>
</feature>
<dbReference type="Proteomes" id="UP000267251">
    <property type="component" value="Unassembled WGS sequence"/>
</dbReference>
<organism evidence="13 14">
    <name type="scientific">Piptocephalis cylindrospora</name>
    <dbReference type="NCBI Taxonomy" id="1907219"/>
    <lineage>
        <taxon>Eukaryota</taxon>
        <taxon>Fungi</taxon>
        <taxon>Fungi incertae sedis</taxon>
        <taxon>Zoopagomycota</taxon>
        <taxon>Zoopagomycotina</taxon>
        <taxon>Zoopagomycetes</taxon>
        <taxon>Zoopagales</taxon>
        <taxon>Piptocephalidaceae</taxon>
        <taxon>Piptocephalis</taxon>
    </lineage>
</organism>
<evidence type="ECO:0000256" key="2">
    <source>
        <dbReference type="ARBA" id="ARBA00012647"/>
    </source>
</evidence>
<comment type="cofactor">
    <cofactor evidence="9">
        <name>Zn(2+)</name>
        <dbReference type="ChEBI" id="CHEBI:29105"/>
    </cofactor>
    <text evidence="9">Binds 2 Zn(2+) ions.</text>
</comment>
<evidence type="ECO:0000256" key="11">
    <source>
        <dbReference type="RuleBase" id="RU003947"/>
    </source>
</evidence>
<dbReference type="PRINTS" id="PR00113">
    <property type="entry name" value="ALKPHPHTASE"/>
</dbReference>
<dbReference type="SUPFAM" id="SSF53649">
    <property type="entry name" value="Alkaline phosphatase-like"/>
    <property type="match status" value="1"/>
</dbReference>
<keyword evidence="7 9" id="KW-0460">Magnesium</keyword>
<dbReference type="EC" id="3.1.3.1" evidence="2 11"/>
<evidence type="ECO:0000256" key="10">
    <source>
        <dbReference type="RuleBase" id="RU003946"/>
    </source>
</evidence>
<keyword evidence="3" id="KW-0597">Phosphoprotein</keyword>
<dbReference type="InterPro" id="IPR017850">
    <property type="entry name" value="Alkaline_phosphatase_core_sf"/>
</dbReference>
<feature type="binding site" evidence="9">
    <location>
        <position position="55"/>
    </location>
    <ligand>
        <name>Mg(2+)</name>
        <dbReference type="ChEBI" id="CHEBI:18420"/>
    </ligand>
</feature>
<dbReference type="InterPro" id="IPR018299">
    <property type="entry name" value="Alkaline_phosphatase_AS"/>
</dbReference>
<keyword evidence="6 9" id="KW-0862">Zinc</keyword>
<dbReference type="GO" id="GO:0046872">
    <property type="term" value="F:metal ion binding"/>
    <property type="evidence" value="ECO:0007669"/>
    <property type="project" value="UniProtKB-KW"/>
</dbReference>
<feature type="binding site" evidence="9">
    <location>
        <position position="55"/>
    </location>
    <ligand>
        <name>Zn(2+)</name>
        <dbReference type="ChEBI" id="CHEBI:29105"/>
        <label>2</label>
    </ligand>
</feature>
<accession>A0A4P9Y8Y2</accession>
<feature type="binding site" evidence="9">
    <location>
        <position position="343"/>
    </location>
    <ligand>
        <name>Zn(2+)</name>
        <dbReference type="ChEBI" id="CHEBI:29105"/>
        <label>2</label>
    </ligand>
</feature>
<feature type="binding site" evidence="9">
    <location>
        <position position="301"/>
    </location>
    <ligand>
        <name>Zn(2+)</name>
        <dbReference type="ChEBI" id="CHEBI:29105"/>
        <label>2</label>
    </ligand>
</feature>
<dbReference type="EMBL" id="KZ987783">
    <property type="protein sequence ID" value="RKP14851.1"/>
    <property type="molecule type" value="Genomic_DNA"/>
</dbReference>
<keyword evidence="14" id="KW-1185">Reference proteome</keyword>
<proteinExistence type="inferred from homology"/>
<dbReference type="PROSITE" id="PS00123">
    <property type="entry name" value="ALKALINE_PHOSPHATASE"/>
    <property type="match status" value="1"/>
</dbReference>
<dbReference type="PANTHER" id="PTHR11596">
    <property type="entry name" value="ALKALINE PHOSPHATASE"/>
    <property type="match status" value="1"/>
</dbReference>
<comment type="similarity">
    <text evidence="1 10">Belongs to the alkaline phosphatase family.</text>
</comment>
<evidence type="ECO:0000256" key="3">
    <source>
        <dbReference type="ARBA" id="ARBA00022553"/>
    </source>
</evidence>
<feature type="binding site" evidence="9">
    <location>
        <position position="450"/>
    </location>
    <ligand>
        <name>Zn(2+)</name>
        <dbReference type="ChEBI" id="CHEBI:29105"/>
        <label>2</label>
    </ligand>
</feature>
<evidence type="ECO:0000313" key="13">
    <source>
        <dbReference type="EMBL" id="RKP14851.1"/>
    </source>
</evidence>
<dbReference type="AlphaFoldDB" id="A0A4P9Y8Y2"/>
<keyword evidence="12" id="KW-0472">Membrane</keyword>
<dbReference type="GO" id="GO:0000329">
    <property type="term" value="C:fungal-type vacuole membrane"/>
    <property type="evidence" value="ECO:0007669"/>
    <property type="project" value="TreeGrafter"/>
</dbReference>
<feature type="binding site" evidence="9">
    <location>
        <position position="156"/>
    </location>
    <ligand>
        <name>Mg(2+)</name>
        <dbReference type="ChEBI" id="CHEBI:18420"/>
    </ligand>
</feature>
<keyword evidence="5 11" id="KW-0378">Hydrolase</keyword>
<feature type="binding site" evidence="9">
    <location>
        <position position="158"/>
    </location>
    <ligand>
        <name>Mg(2+)</name>
        <dbReference type="ChEBI" id="CHEBI:18420"/>
    </ligand>
</feature>
<evidence type="ECO:0000313" key="14">
    <source>
        <dbReference type="Proteomes" id="UP000267251"/>
    </source>
</evidence>
<keyword evidence="4 9" id="KW-0479">Metal-binding</keyword>
<protein>
    <recommendedName>
        <fullName evidence="2 11">Alkaline phosphatase</fullName>
        <ecNumber evidence="2 11">3.1.3.1</ecNumber>
    </recommendedName>
</protein>
<feature type="transmembrane region" description="Helical" evidence="12">
    <location>
        <begin position="16"/>
        <end position="37"/>
    </location>
</feature>
<comment type="cofactor">
    <cofactor evidence="9">
        <name>Mg(2+)</name>
        <dbReference type="ChEBI" id="CHEBI:18420"/>
    </cofactor>
    <text evidence="9">Binds 1 Mg(2+) ion.</text>
</comment>
<dbReference type="Gene3D" id="3.40.720.10">
    <property type="entry name" value="Alkaline Phosphatase, subunit A"/>
    <property type="match status" value="1"/>
</dbReference>
<evidence type="ECO:0000256" key="1">
    <source>
        <dbReference type="ARBA" id="ARBA00005984"/>
    </source>
</evidence>
<dbReference type="OrthoDB" id="7392499at2759"/>
<dbReference type="SMART" id="SM00098">
    <property type="entry name" value="alkPPc"/>
    <property type="match status" value="1"/>
</dbReference>
<name>A0A4P9Y8Y2_9FUNG</name>
<comment type="catalytic activity">
    <reaction evidence="11">
        <text>a phosphate monoester + H2O = an alcohol + phosphate</text>
        <dbReference type="Rhea" id="RHEA:15017"/>
        <dbReference type="ChEBI" id="CHEBI:15377"/>
        <dbReference type="ChEBI" id="CHEBI:30879"/>
        <dbReference type="ChEBI" id="CHEBI:43474"/>
        <dbReference type="ChEBI" id="CHEBI:67140"/>
        <dbReference type="EC" id="3.1.3.1"/>
    </reaction>
</comment>
<dbReference type="CDD" id="cd16012">
    <property type="entry name" value="ALP"/>
    <property type="match status" value="1"/>
</dbReference>
<evidence type="ECO:0000256" key="8">
    <source>
        <dbReference type="PIRSR" id="PIRSR601952-1"/>
    </source>
</evidence>
<evidence type="ECO:0000256" key="5">
    <source>
        <dbReference type="ARBA" id="ARBA00022801"/>
    </source>
</evidence>
<feature type="binding site" evidence="9">
    <location>
        <position position="305"/>
    </location>
    <ligand>
        <name>Zn(2+)</name>
        <dbReference type="ChEBI" id="CHEBI:29105"/>
        <label>2</label>
    </ligand>
</feature>
<evidence type="ECO:0000256" key="6">
    <source>
        <dbReference type="ARBA" id="ARBA00022833"/>
    </source>
</evidence>
<dbReference type="PANTHER" id="PTHR11596:SF5">
    <property type="entry name" value="ALKALINE PHOSPHATASE"/>
    <property type="match status" value="1"/>
</dbReference>
<evidence type="ECO:0000256" key="4">
    <source>
        <dbReference type="ARBA" id="ARBA00022723"/>
    </source>
</evidence>
<keyword evidence="12" id="KW-1133">Transmembrane helix</keyword>
<keyword evidence="12" id="KW-0812">Transmembrane</keyword>
<feature type="binding site" evidence="9">
    <location>
        <position position="296"/>
    </location>
    <ligand>
        <name>Mg(2+)</name>
        <dbReference type="ChEBI" id="CHEBI:18420"/>
    </ligand>
</feature>
<dbReference type="GO" id="GO:0004035">
    <property type="term" value="F:alkaline phosphatase activity"/>
    <property type="evidence" value="ECO:0007669"/>
    <property type="project" value="UniProtKB-EC"/>
</dbReference>
<dbReference type="InterPro" id="IPR001952">
    <property type="entry name" value="Alkaline_phosphatase"/>
</dbReference>
<feature type="active site" description="Phosphoserine intermediate" evidence="8">
    <location>
        <position position="105"/>
    </location>
</feature>
<sequence>MRSELRSLGKKKYRLILVYLIAGLLFVSIIVGSSTWYGQRAQAKRKRNVIFMVSDGFGPASETYARTYFQATQALEHPYGYQLPLDKLLVGSSRTQSSSSLVTDSAAGATAFSCALKSYNGAVGVDPDQKPCGTVLEAAKARGMNTGLVVTSRITHATPAAFSAHVTGRDSESRIAEQQMGEYALGRQVDLLFGGGKCFFLPNETNDGCRLDGRDLWSQYQEEGWATLDTREGFDTLEPTGASLPLMGLFALDHMSYELDRDPKEQPALHEMTHKALEILGAESRQEETGFFLLIEGSRIDMAAHDNDPAAHVHDIAEYQRTVEVVKAFVDSHPETVMISVSDHETGGLTLGMQPGKEYPEYIWYPEVIQRVQNSSWAVGQALSRVDGGVKAKRAALIHSLLPESLGISDATDEEIAFLVDPEQGDIDIEFYLGRMVSRRANVGWTTHGHTGVDVNLYAYGMEAEALRGNHDNTDLGIFVSRFLGLDLPSITDKLNQIILYGWSHG</sequence>
<dbReference type="Gene3D" id="1.10.60.40">
    <property type="match status" value="1"/>
</dbReference>
<reference evidence="14" key="1">
    <citation type="journal article" date="2018" name="Nat. Microbiol.">
        <title>Leveraging single-cell genomics to expand the fungal tree of life.</title>
        <authorList>
            <person name="Ahrendt S.R."/>
            <person name="Quandt C.A."/>
            <person name="Ciobanu D."/>
            <person name="Clum A."/>
            <person name="Salamov A."/>
            <person name="Andreopoulos B."/>
            <person name="Cheng J.F."/>
            <person name="Woyke T."/>
            <person name="Pelin A."/>
            <person name="Henrissat B."/>
            <person name="Reynolds N.K."/>
            <person name="Benny G.L."/>
            <person name="Smith M.E."/>
            <person name="James T.Y."/>
            <person name="Grigoriev I.V."/>
        </authorList>
    </citation>
    <scope>NUCLEOTIDE SEQUENCE [LARGE SCALE GENOMIC DNA]</scope>
</reference>